<accession>A0A7X0SMG0</accession>
<evidence type="ECO:0000313" key="3">
    <source>
        <dbReference type="EMBL" id="MBB6732680.1"/>
    </source>
</evidence>
<dbReference type="InterPro" id="IPR052906">
    <property type="entry name" value="Type_IV_Methyl-Rstrct_Enzyme"/>
</dbReference>
<comment type="caution">
    <text evidence="3">The sequence shown here is derived from an EMBL/GenBank/DDBJ whole genome shotgun (WGS) entry which is preliminary data.</text>
</comment>
<evidence type="ECO:0000313" key="4">
    <source>
        <dbReference type="Proteomes" id="UP000564644"/>
    </source>
</evidence>
<dbReference type="InterPro" id="IPR011335">
    <property type="entry name" value="Restrct_endonuc-II-like"/>
</dbReference>
<dbReference type="EMBL" id="JACJVO010000021">
    <property type="protein sequence ID" value="MBB6732680.1"/>
    <property type="molecule type" value="Genomic_DNA"/>
</dbReference>
<feature type="domain" description="Restriction endonuclease type IV Mrr" evidence="2">
    <location>
        <begin position="280"/>
        <end position="391"/>
    </location>
</feature>
<keyword evidence="3" id="KW-0255">Endonuclease</keyword>
<dbReference type="Gene3D" id="3.40.1350.10">
    <property type="match status" value="1"/>
</dbReference>
<dbReference type="GO" id="GO:0003677">
    <property type="term" value="F:DNA binding"/>
    <property type="evidence" value="ECO:0007669"/>
    <property type="project" value="InterPro"/>
</dbReference>
<evidence type="ECO:0000259" key="2">
    <source>
        <dbReference type="Pfam" id="PF04471"/>
    </source>
</evidence>
<keyword evidence="3" id="KW-0540">Nuclease</keyword>
<feature type="transmembrane region" description="Helical" evidence="1">
    <location>
        <begin position="205"/>
        <end position="223"/>
    </location>
</feature>
<feature type="transmembrane region" description="Helical" evidence="1">
    <location>
        <begin position="30"/>
        <end position="51"/>
    </location>
</feature>
<feature type="transmembrane region" description="Helical" evidence="1">
    <location>
        <begin position="178"/>
        <end position="199"/>
    </location>
</feature>
<keyword evidence="1" id="KW-0472">Membrane</keyword>
<keyword evidence="3" id="KW-0378">Hydrolase</keyword>
<keyword evidence="4" id="KW-1185">Reference proteome</keyword>
<organism evidence="3 4">
    <name type="scientific">Cohnella zeiphila</name>
    <dbReference type="NCBI Taxonomy" id="2761120"/>
    <lineage>
        <taxon>Bacteria</taxon>
        <taxon>Bacillati</taxon>
        <taxon>Bacillota</taxon>
        <taxon>Bacilli</taxon>
        <taxon>Bacillales</taxon>
        <taxon>Paenibacillaceae</taxon>
        <taxon>Cohnella</taxon>
    </lineage>
</organism>
<keyword evidence="1" id="KW-1133">Transmembrane helix</keyword>
<proteinExistence type="predicted"/>
<dbReference type="Pfam" id="PF04471">
    <property type="entry name" value="Mrr_cat"/>
    <property type="match status" value="1"/>
</dbReference>
<protein>
    <submittedName>
        <fullName evidence="3">Restriction endonuclease</fullName>
    </submittedName>
</protein>
<dbReference type="GO" id="GO:0009307">
    <property type="term" value="P:DNA restriction-modification system"/>
    <property type="evidence" value="ECO:0007669"/>
    <property type="project" value="InterPro"/>
</dbReference>
<dbReference type="Proteomes" id="UP000564644">
    <property type="component" value="Unassembled WGS sequence"/>
</dbReference>
<gene>
    <name evidence="3" type="ORF">H7C18_17300</name>
</gene>
<reference evidence="3 4" key="1">
    <citation type="submission" date="2020-08" db="EMBL/GenBank/DDBJ databases">
        <title>Cohnella phylogeny.</title>
        <authorList>
            <person name="Dunlap C."/>
        </authorList>
    </citation>
    <scope>NUCLEOTIDE SEQUENCE [LARGE SCALE GENOMIC DNA]</scope>
    <source>
        <strain evidence="3 4">CBP 2801</strain>
    </source>
</reference>
<dbReference type="GO" id="GO:0015666">
    <property type="term" value="F:restriction endodeoxyribonuclease activity"/>
    <property type="evidence" value="ECO:0007669"/>
    <property type="project" value="TreeGrafter"/>
</dbReference>
<dbReference type="AlphaFoldDB" id="A0A7X0SMG0"/>
<dbReference type="SUPFAM" id="SSF52980">
    <property type="entry name" value="Restriction endonuclease-like"/>
    <property type="match status" value="1"/>
</dbReference>
<keyword evidence="1" id="KW-0812">Transmembrane</keyword>
<dbReference type="InterPro" id="IPR007560">
    <property type="entry name" value="Restrct_endonuc_IV_Mrr"/>
</dbReference>
<dbReference type="PANTHER" id="PTHR30015:SF6">
    <property type="entry name" value="SLL1429 PROTEIN"/>
    <property type="match status" value="1"/>
</dbReference>
<evidence type="ECO:0000256" key="1">
    <source>
        <dbReference type="SAM" id="Phobius"/>
    </source>
</evidence>
<dbReference type="PANTHER" id="PTHR30015">
    <property type="entry name" value="MRR RESTRICTION SYSTEM PROTEIN"/>
    <property type="match status" value="1"/>
</dbReference>
<dbReference type="InterPro" id="IPR011856">
    <property type="entry name" value="tRNA_endonuc-like_dom_sf"/>
</dbReference>
<sequence>MGIVFKAIFGRALYTLYEEYVGKSELVDTILIILGTVFLCFLGYVFLKIFIDEVIFQKCVHGVKFGYTKKKCEACTNGVHKNVEPKINPSGICKSCGSQVKSRYRHQVIKPGQSLEYNTDEIDTFVNENRLGPLFKQQLHLRHYPPELYWLDYCDECFCSKDLNRYNMKYKFAKWGESLLRAFAYYWWIVLLALAFGWIKFINDLWVIVLGYFVMILLSRYLFGLEVTSRIQQARSDLSKANSVHTEILKALDFIKKIDEEAAAAKEKIRILRESRINDIDKMSGVQFEEHLAYFFSRLGYKVKGTSTTGDQGVDLILKKNNETIAIQAKRYDPSKSVGNSAIQEVIAGKIIYDCSDGWVITTSYFTKSAIQLASKAGIRLIDREKLIKMLSDVEREDQFDVV</sequence>
<name>A0A7X0SMG0_9BACL</name>